<dbReference type="Gene3D" id="3.30.450.30">
    <property type="entry name" value="Dynein light chain 2a, cytoplasmic"/>
    <property type="match status" value="1"/>
</dbReference>
<organism evidence="3 4">
    <name type="scientific">Sipha flava</name>
    <name type="common">yellow sugarcane aphid</name>
    <dbReference type="NCBI Taxonomy" id="143950"/>
    <lineage>
        <taxon>Eukaryota</taxon>
        <taxon>Metazoa</taxon>
        <taxon>Ecdysozoa</taxon>
        <taxon>Arthropoda</taxon>
        <taxon>Hexapoda</taxon>
        <taxon>Insecta</taxon>
        <taxon>Pterygota</taxon>
        <taxon>Neoptera</taxon>
        <taxon>Paraneoptera</taxon>
        <taxon>Hemiptera</taxon>
        <taxon>Sternorrhyncha</taxon>
        <taxon>Aphidomorpha</taxon>
        <taxon>Aphidoidea</taxon>
        <taxon>Aphididae</taxon>
        <taxon>Sipha</taxon>
    </lineage>
</organism>
<comment type="similarity">
    <text evidence="1">Belongs to the GAMAD family.</text>
</comment>
<gene>
    <name evidence="4" type="primary">LOC112685859</name>
</gene>
<dbReference type="PANTHER" id="PTHR10779">
    <property type="entry name" value="DYNEIN LIGHT CHAIN ROADBLOCK"/>
    <property type="match status" value="1"/>
</dbReference>
<evidence type="ECO:0000313" key="3">
    <source>
        <dbReference type="Proteomes" id="UP000694846"/>
    </source>
</evidence>
<feature type="domain" description="Roadblock/LAMTOR2" evidence="2">
    <location>
        <begin position="12"/>
        <end position="74"/>
    </location>
</feature>
<dbReference type="RefSeq" id="XP_025413698.1">
    <property type="nucleotide sequence ID" value="XM_025557913.1"/>
</dbReference>
<dbReference type="InterPro" id="IPR004942">
    <property type="entry name" value="Roadblock/LAMTOR2_dom"/>
</dbReference>
<evidence type="ECO:0000259" key="2">
    <source>
        <dbReference type="Pfam" id="PF03259"/>
    </source>
</evidence>
<dbReference type="AlphaFoldDB" id="A0A8B8FT92"/>
<evidence type="ECO:0000313" key="4">
    <source>
        <dbReference type="RefSeq" id="XP_025413698.1"/>
    </source>
</evidence>
<proteinExistence type="inferred from homology"/>
<protein>
    <submittedName>
        <fullName evidence="4">Dynein light chain roadblock-type 2-like isoform X1</fullName>
    </submittedName>
</protein>
<dbReference type="Proteomes" id="UP000694846">
    <property type="component" value="Unplaced"/>
</dbReference>
<dbReference type="GeneID" id="112685859"/>
<accession>A0A8B8FT92</accession>
<dbReference type="SUPFAM" id="SSF103196">
    <property type="entry name" value="Roadblock/LC7 domain"/>
    <property type="match status" value="1"/>
</dbReference>
<name>A0A8B8FT92_9HEMI</name>
<reference evidence="4" key="1">
    <citation type="submission" date="2025-08" db="UniProtKB">
        <authorList>
            <consortium name="RefSeq"/>
        </authorList>
    </citation>
    <scope>IDENTIFICATION</scope>
    <source>
        <tissue evidence="4">Whole body</tissue>
    </source>
</reference>
<keyword evidence="3" id="KW-1185">Reference proteome</keyword>
<dbReference type="Pfam" id="PF03259">
    <property type="entry name" value="Robl_LC7"/>
    <property type="match status" value="1"/>
</dbReference>
<dbReference type="OrthoDB" id="9985637at2759"/>
<sequence length="78" mass="8924">MYTKTIFSGDIMESTFDNSTSVQYADPIKNLGNKAMSSVRDVDPHNEIILLSMQTKNNEFILAPHKDFTMLVIQDRKK</sequence>
<evidence type="ECO:0000256" key="1">
    <source>
        <dbReference type="ARBA" id="ARBA00007191"/>
    </source>
</evidence>